<dbReference type="SFLD" id="SFLDS00003">
    <property type="entry name" value="Haloacid_Dehalogenase"/>
    <property type="match status" value="1"/>
</dbReference>
<dbReference type="Gene3D" id="3.40.50.1000">
    <property type="entry name" value="HAD superfamily/HAD-like"/>
    <property type="match status" value="1"/>
</dbReference>
<name>A0A6J6FAD6_9ZZZZ</name>
<keyword evidence="4" id="KW-0119">Carbohydrate metabolism</keyword>
<reference evidence="5" key="1">
    <citation type="submission" date="2020-05" db="EMBL/GenBank/DDBJ databases">
        <authorList>
            <person name="Chiriac C."/>
            <person name="Salcher M."/>
            <person name="Ghai R."/>
            <person name="Kavagutti S V."/>
        </authorList>
    </citation>
    <scope>NUCLEOTIDE SEQUENCE</scope>
</reference>
<gene>
    <name evidence="5" type="ORF">UFOPK1766_00668</name>
</gene>
<keyword evidence="2" id="KW-0479">Metal-binding</keyword>
<dbReference type="PANTHER" id="PTHR46193:SF18">
    <property type="entry name" value="HEXITOL PHOSPHATASE B"/>
    <property type="match status" value="1"/>
</dbReference>
<evidence type="ECO:0000256" key="4">
    <source>
        <dbReference type="ARBA" id="ARBA00023277"/>
    </source>
</evidence>
<dbReference type="InterPro" id="IPR006439">
    <property type="entry name" value="HAD-SF_hydro_IA"/>
</dbReference>
<proteinExistence type="predicted"/>
<evidence type="ECO:0000256" key="1">
    <source>
        <dbReference type="ARBA" id="ARBA00001946"/>
    </source>
</evidence>
<accession>A0A6J6FAD6</accession>
<dbReference type="SFLD" id="SFLDG01135">
    <property type="entry name" value="C1.5.6:_HAD__Beta-PGM__Phospha"/>
    <property type="match status" value="1"/>
</dbReference>
<dbReference type="PANTHER" id="PTHR46193">
    <property type="entry name" value="6-PHOSPHOGLUCONATE PHOSPHATASE"/>
    <property type="match status" value="1"/>
</dbReference>
<dbReference type="Gene3D" id="1.10.150.240">
    <property type="entry name" value="Putative phosphatase, domain 2"/>
    <property type="match status" value="1"/>
</dbReference>
<dbReference type="SFLD" id="SFLDG01129">
    <property type="entry name" value="C1.5:_HAD__Beta-PGM__Phosphata"/>
    <property type="match status" value="1"/>
</dbReference>
<dbReference type="AlphaFoldDB" id="A0A6J6FAD6"/>
<dbReference type="Pfam" id="PF13419">
    <property type="entry name" value="HAD_2"/>
    <property type="match status" value="1"/>
</dbReference>
<dbReference type="SUPFAM" id="SSF56784">
    <property type="entry name" value="HAD-like"/>
    <property type="match status" value="1"/>
</dbReference>
<organism evidence="5">
    <name type="scientific">freshwater metagenome</name>
    <dbReference type="NCBI Taxonomy" id="449393"/>
    <lineage>
        <taxon>unclassified sequences</taxon>
        <taxon>metagenomes</taxon>
        <taxon>ecological metagenomes</taxon>
    </lineage>
</organism>
<dbReference type="NCBIfam" id="TIGR01509">
    <property type="entry name" value="HAD-SF-IA-v3"/>
    <property type="match status" value="1"/>
</dbReference>
<dbReference type="InterPro" id="IPR041492">
    <property type="entry name" value="HAD_2"/>
</dbReference>
<evidence type="ECO:0000256" key="2">
    <source>
        <dbReference type="ARBA" id="ARBA00022723"/>
    </source>
</evidence>
<dbReference type="GO" id="GO:0003824">
    <property type="term" value="F:catalytic activity"/>
    <property type="evidence" value="ECO:0007669"/>
    <property type="project" value="UniProtKB-ARBA"/>
</dbReference>
<dbReference type="InterPro" id="IPR036412">
    <property type="entry name" value="HAD-like_sf"/>
</dbReference>
<dbReference type="InterPro" id="IPR051600">
    <property type="entry name" value="Beta-PGM-like"/>
</dbReference>
<comment type="cofactor">
    <cofactor evidence="1">
        <name>Mg(2+)</name>
        <dbReference type="ChEBI" id="CHEBI:18420"/>
    </cofactor>
</comment>
<protein>
    <submittedName>
        <fullName evidence="5">Unannotated protein</fullName>
    </submittedName>
</protein>
<dbReference type="InterPro" id="IPR023198">
    <property type="entry name" value="PGP-like_dom2"/>
</dbReference>
<dbReference type="CDD" id="cd07505">
    <property type="entry name" value="HAD_BPGM-like"/>
    <property type="match status" value="1"/>
</dbReference>
<evidence type="ECO:0000313" key="5">
    <source>
        <dbReference type="EMBL" id="CAB4584659.1"/>
    </source>
</evidence>
<dbReference type="GO" id="GO:0046872">
    <property type="term" value="F:metal ion binding"/>
    <property type="evidence" value="ECO:0007669"/>
    <property type="project" value="UniProtKB-KW"/>
</dbReference>
<dbReference type="EMBL" id="CAEZTW010000117">
    <property type="protein sequence ID" value="CAB4584659.1"/>
    <property type="molecule type" value="Genomic_DNA"/>
</dbReference>
<sequence length="222" mass="24688">MSAILFDMDGTLVDSEPLWFQAEKQVMAEVGSTWEQSDQINCLGGPMEKTERYMQERSGNIKPFGYFSERLNDVMDEKLKHELNLIPGALELLLDCKSAQIPLALVTASTGRQMRAVLERFPAGIFASTVSKDDVEHSKPDPAPYRLAANQLGVDIESCLVLEDSITGVQSGLRAGAQVIGIPHMVQMQPHENLRVVKTLSDLSLKLLLDWYPHLDRHVSAK</sequence>
<dbReference type="PRINTS" id="PR00413">
    <property type="entry name" value="HADHALOGNASE"/>
</dbReference>
<keyword evidence="3" id="KW-0460">Magnesium</keyword>
<evidence type="ECO:0000256" key="3">
    <source>
        <dbReference type="ARBA" id="ARBA00022842"/>
    </source>
</evidence>
<dbReference type="InterPro" id="IPR023214">
    <property type="entry name" value="HAD_sf"/>
</dbReference>